<feature type="transmembrane region" description="Helical" evidence="1">
    <location>
        <begin position="75"/>
        <end position="94"/>
    </location>
</feature>
<reference evidence="3" key="1">
    <citation type="submission" date="2016-12" db="EMBL/GenBank/DDBJ databases">
        <title>Draft Genome Sequences od Carboxydothermus pertinax and islandicus, Hydrogenogenic Carboxydotrophic Bacteria.</title>
        <authorList>
            <person name="Fukuyama Y."/>
            <person name="Ohmae K."/>
            <person name="Yoneda Y."/>
            <person name="Yoshida T."/>
            <person name="Sako Y."/>
        </authorList>
    </citation>
    <scope>NUCLEOTIDE SEQUENCE [LARGE SCALE GENOMIC DNA]</scope>
    <source>
        <strain evidence="3">SET</strain>
    </source>
</reference>
<protein>
    <recommendedName>
        <fullName evidence="4">DUF454 domain-containing protein</fullName>
    </recommendedName>
</protein>
<dbReference type="RefSeq" id="WP_077177475.1">
    <property type="nucleotide sequence ID" value="NZ_BDJL01000035.1"/>
</dbReference>
<dbReference type="InterPro" id="IPR007401">
    <property type="entry name" value="DUF454"/>
</dbReference>
<keyword evidence="3" id="KW-1185">Reference proteome</keyword>
<evidence type="ECO:0008006" key="4">
    <source>
        <dbReference type="Google" id="ProtNLM"/>
    </source>
</evidence>
<dbReference type="GO" id="GO:0005886">
    <property type="term" value="C:plasma membrane"/>
    <property type="evidence" value="ECO:0007669"/>
    <property type="project" value="TreeGrafter"/>
</dbReference>
<organism evidence="2 3">
    <name type="scientific">Carboxydothermus islandicus</name>
    <dbReference type="NCBI Taxonomy" id="661089"/>
    <lineage>
        <taxon>Bacteria</taxon>
        <taxon>Bacillati</taxon>
        <taxon>Bacillota</taxon>
        <taxon>Clostridia</taxon>
        <taxon>Thermoanaerobacterales</taxon>
        <taxon>Thermoanaerobacteraceae</taxon>
        <taxon>Carboxydothermus</taxon>
    </lineage>
</organism>
<gene>
    <name evidence="2" type="ORF">ciss_11620</name>
</gene>
<evidence type="ECO:0000256" key="1">
    <source>
        <dbReference type="SAM" id="Phobius"/>
    </source>
</evidence>
<name>A0A1L8D252_9THEO</name>
<dbReference type="AlphaFoldDB" id="A0A1L8D252"/>
<keyword evidence="1" id="KW-0812">Transmembrane</keyword>
<sequence>MLQTLYLILGIFSLALGILGIFLPVLPTTPLILLAAYFFARSSKRLHQWLLNHPRFGQAIRHWEEKRAISKKAKAVSIIMLNLSILVSIFFFVEVFYVELLLAGIAIGVSIYLLNLPVIK</sequence>
<dbReference type="OrthoDB" id="5690292at2"/>
<dbReference type="PANTHER" id="PTHR35813">
    <property type="entry name" value="INNER MEMBRANE PROTEIN YBAN"/>
    <property type="match status" value="1"/>
</dbReference>
<dbReference type="Pfam" id="PF04304">
    <property type="entry name" value="DUF454"/>
    <property type="match status" value="1"/>
</dbReference>
<dbReference type="Proteomes" id="UP000187338">
    <property type="component" value="Unassembled WGS sequence"/>
</dbReference>
<dbReference type="PIRSF" id="PIRSF016789">
    <property type="entry name" value="DUF454"/>
    <property type="match status" value="1"/>
</dbReference>
<dbReference type="STRING" id="661089.ciss_11620"/>
<accession>A0A1L8D252</accession>
<dbReference type="PANTHER" id="PTHR35813:SF1">
    <property type="entry name" value="INNER MEMBRANE PROTEIN YBAN"/>
    <property type="match status" value="1"/>
</dbReference>
<comment type="caution">
    <text evidence="2">The sequence shown here is derived from an EMBL/GenBank/DDBJ whole genome shotgun (WGS) entry which is preliminary data.</text>
</comment>
<keyword evidence="1" id="KW-0472">Membrane</keyword>
<keyword evidence="1" id="KW-1133">Transmembrane helix</keyword>
<feature type="transmembrane region" description="Helical" evidence="1">
    <location>
        <begin position="6"/>
        <end position="39"/>
    </location>
</feature>
<feature type="transmembrane region" description="Helical" evidence="1">
    <location>
        <begin position="100"/>
        <end position="119"/>
    </location>
</feature>
<evidence type="ECO:0000313" key="3">
    <source>
        <dbReference type="Proteomes" id="UP000187338"/>
    </source>
</evidence>
<evidence type="ECO:0000313" key="2">
    <source>
        <dbReference type="EMBL" id="GAV25229.1"/>
    </source>
</evidence>
<dbReference type="EMBL" id="BDJL01000035">
    <property type="protein sequence ID" value="GAV25229.1"/>
    <property type="molecule type" value="Genomic_DNA"/>
</dbReference>
<proteinExistence type="predicted"/>